<dbReference type="EMBL" id="CAKLBY020000190">
    <property type="protein sequence ID" value="CAK7932545.1"/>
    <property type="molecule type" value="Genomic_DNA"/>
</dbReference>
<feature type="compositionally biased region" description="Low complexity" evidence="1">
    <location>
        <begin position="119"/>
        <end position="128"/>
    </location>
</feature>
<name>A0AAV1UDA5_9STRA</name>
<gene>
    <name evidence="2" type="ORF">PM001_LOCUS17695</name>
</gene>
<dbReference type="AlphaFoldDB" id="A0AAV1UDA5"/>
<reference evidence="2" key="1">
    <citation type="submission" date="2024-01" db="EMBL/GenBank/DDBJ databases">
        <authorList>
            <person name="Webb A."/>
        </authorList>
    </citation>
    <scope>NUCLEOTIDE SEQUENCE</scope>
    <source>
        <strain evidence="2">Pm1</strain>
    </source>
</reference>
<feature type="region of interest" description="Disordered" evidence="1">
    <location>
        <begin position="92"/>
        <end position="205"/>
    </location>
</feature>
<proteinExistence type="predicted"/>
<comment type="caution">
    <text evidence="2">The sequence shown here is derived from an EMBL/GenBank/DDBJ whole genome shotgun (WGS) entry which is preliminary data.</text>
</comment>
<dbReference type="Proteomes" id="UP001162060">
    <property type="component" value="Unassembled WGS sequence"/>
</dbReference>
<sequence length="413" mass="44951">MLLLPLCQWSAINFGMIRLSWKLKRDQALRDRDVLRTSIAALVTGPSFSSSSRPIATASSTSACVKRPSTFALTPPPRTKSVIIKANSQSVVKVTPKTHSPTASGTVAEPSPPCKTPKNNPSRSPHSSTRSHAKLMPKTPALPGPDVRKGKGRARNPTPAPASSDDDDSSDAGPRTLAALSRSRSSSRRKFPLGNPTTPSSTLPELMVVDTSSSDVDSPTSPVVAPLRPKPKVYKVDLFGKASISSEGPISVTEDVRAPANNLLSSAESKDLPKTKVPRDQWIPGYHCRVPKSSVQVSPWSARRVSWISVLELDLEFFYRHLARPKHYPFPASPAVSKAPPMSEWSPHLISSARVAALYRQEPWKSLRVKIAPIPARWVVRAVAGPIPLFRRALYPDVVGINPYLAHFFRRSG</sequence>
<evidence type="ECO:0000313" key="3">
    <source>
        <dbReference type="Proteomes" id="UP001162060"/>
    </source>
</evidence>
<protein>
    <submittedName>
        <fullName evidence="2">Uncharacterized protein</fullName>
    </submittedName>
</protein>
<evidence type="ECO:0000313" key="2">
    <source>
        <dbReference type="EMBL" id="CAK7932545.1"/>
    </source>
</evidence>
<organism evidence="2 3">
    <name type="scientific">Peronospora matthiolae</name>
    <dbReference type="NCBI Taxonomy" id="2874970"/>
    <lineage>
        <taxon>Eukaryota</taxon>
        <taxon>Sar</taxon>
        <taxon>Stramenopiles</taxon>
        <taxon>Oomycota</taxon>
        <taxon>Peronosporomycetes</taxon>
        <taxon>Peronosporales</taxon>
        <taxon>Peronosporaceae</taxon>
        <taxon>Peronospora</taxon>
    </lineage>
</organism>
<feature type="compositionally biased region" description="Polar residues" evidence="1">
    <location>
        <begin position="92"/>
        <end position="105"/>
    </location>
</feature>
<evidence type="ECO:0000256" key="1">
    <source>
        <dbReference type="SAM" id="MobiDB-lite"/>
    </source>
</evidence>
<accession>A0AAV1UDA5</accession>